<dbReference type="InterPro" id="IPR012967">
    <property type="entry name" value="COMT_dimerisation"/>
</dbReference>
<evidence type="ECO:0000259" key="5">
    <source>
        <dbReference type="Pfam" id="PF00891"/>
    </source>
</evidence>
<sequence>MTAQPADAVWDAIYGISRFAALATMAELGFADHLKDGPLSSDQLAERCAAHPQSVRRVLRELASMGFVRSVPEGYEVTEAGLTLTDDSPRSVRSAIRLVREEAYWYAMAKLPETVKSGASAFTERYGPGYHYLAAHPETATVFDDYMARRAVPFAGGLEAACDFTGVRQVVDLGGGRGQILSAVLGAHPQVSGVLFDLDRVIPSGREAMAAAGLADRCEFVVGDFFEGVTAGADVYILANVIHNWSDEDSIRILSNIRSAMAADGRILIVEIVLPDDDSPHVGKDADMRMLALLNGGTERTRTEYQTLLEKSGLTLSEIVELPGWASAIVATPI</sequence>
<dbReference type="RefSeq" id="WP_246238807.1">
    <property type="nucleotide sequence ID" value="NZ_BAAABN010000077.1"/>
</dbReference>
<dbReference type="Gene3D" id="1.10.287.1350">
    <property type="match status" value="1"/>
</dbReference>
<feature type="active site" description="Proton acceptor" evidence="4">
    <location>
        <position position="243"/>
    </location>
</feature>
<dbReference type="Gene3D" id="1.10.10.10">
    <property type="entry name" value="Winged helix-like DNA-binding domain superfamily/Winged helix DNA-binding domain"/>
    <property type="match status" value="1"/>
</dbReference>
<dbReference type="Pfam" id="PF08100">
    <property type="entry name" value="Dimerisation"/>
    <property type="match status" value="1"/>
</dbReference>
<dbReference type="GO" id="GO:0008171">
    <property type="term" value="F:O-methyltransferase activity"/>
    <property type="evidence" value="ECO:0007669"/>
    <property type="project" value="InterPro"/>
</dbReference>
<comment type="caution">
    <text evidence="7">The sequence shown here is derived from an EMBL/GenBank/DDBJ whole genome shotgun (WGS) entry which is preliminary data.</text>
</comment>
<dbReference type="AlphaFoldDB" id="A0A5M3VYG1"/>
<dbReference type="PANTHER" id="PTHR43712">
    <property type="entry name" value="PUTATIVE (AFU_ORTHOLOGUE AFUA_4G14580)-RELATED"/>
    <property type="match status" value="1"/>
</dbReference>
<dbReference type="InterPro" id="IPR016461">
    <property type="entry name" value="COMT-like"/>
</dbReference>
<feature type="domain" description="O-methyltransferase C-terminal" evidence="5">
    <location>
        <begin position="110"/>
        <end position="313"/>
    </location>
</feature>
<dbReference type="GO" id="GO:0032259">
    <property type="term" value="P:methylation"/>
    <property type="evidence" value="ECO:0007669"/>
    <property type="project" value="UniProtKB-KW"/>
</dbReference>
<dbReference type="InterPro" id="IPR036388">
    <property type="entry name" value="WH-like_DNA-bd_sf"/>
</dbReference>
<dbReference type="InterPro" id="IPR029063">
    <property type="entry name" value="SAM-dependent_MTases_sf"/>
</dbReference>
<dbReference type="Proteomes" id="UP000334990">
    <property type="component" value="Unassembled WGS sequence"/>
</dbReference>
<gene>
    <name evidence="7" type="ORF">Acor_39720</name>
</gene>
<evidence type="ECO:0000256" key="3">
    <source>
        <dbReference type="ARBA" id="ARBA00022691"/>
    </source>
</evidence>
<dbReference type="PIRSF" id="PIRSF005739">
    <property type="entry name" value="O-mtase"/>
    <property type="match status" value="1"/>
</dbReference>
<reference evidence="7 8" key="1">
    <citation type="submission" date="2019-10" db="EMBL/GenBank/DDBJ databases">
        <title>Whole genome shotgun sequence of Acrocarpospora corrugata NBRC 13972.</title>
        <authorList>
            <person name="Ichikawa N."/>
            <person name="Kimura A."/>
            <person name="Kitahashi Y."/>
            <person name="Komaki H."/>
            <person name="Oguchi A."/>
        </authorList>
    </citation>
    <scope>NUCLEOTIDE SEQUENCE [LARGE SCALE GENOMIC DNA]</scope>
    <source>
        <strain evidence="7 8">NBRC 13972</strain>
    </source>
</reference>
<evidence type="ECO:0000313" key="7">
    <source>
        <dbReference type="EMBL" id="GES01907.1"/>
    </source>
</evidence>
<evidence type="ECO:0000313" key="8">
    <source>
        <dbReference type="Proteomes" id="UP000334990"/>
    </source>
</evidence>
<dbReference type="InterPro" id="IPR001077">
    <property type="entry name" value="COMT_C"/>
</dbReference>
<protein>
    <submittedName>
        <fullName evidence="7">Methyltransferase</fullName>
    </submittedName>
</protein>
<keyword evidence="2 7" id="KW-0808">Transferase</keyword>
<dbReference type="EMBL" id="BLAD01000054">
    <property type="protein sequence ID" value="GES01907.1"/>
    <property type="molecule type" value="Genomic_DNA"/>
</dbReference>
<organism evidence="7 8">
    <name type="scientific">Acrocarpospora corrugata</name>
    <dbReference type="NCBI Taxonomy" id="35763"/>
    <lineage>
        <taxon>Bacteria</taxon>
        <taxon>Bacillati</taxon>
        <taxon>Actinomycetota</taxon>
        <taxon>Actinomycetes</taxon>
        <taxon>Streptosporangiales</taxon>
        <taxon>Streptosporangiaceae</taxon>
        <taxon>Acrocarpospora</taxon>
    </lineage>
</organism>
<keyword evidence="1 7" id="KW-0489">Methyltransferase</keyword>
<evidence type="ECO:0000259" key="6">
    <source>
        <dbReference type="Pfam" id="PF08100"/>
    </source>
</evidence>
<evidence type="ECO:0000256" key="2">
    <source>
        <dbReference type="ARBA" id="ARBA00022679"/>
    </source>
</evidence>
<dbReference type="GO" id="GO:0046983">
    <property type="term" value="F:protein dimerization activity"/>
    <property type="evidence" value="ECO:0007669"/>
    <property type="project" value="InterPro"/>
</dbReference>
<accession>A0A5M3VYG1</accession>
<dbReference type="SUPFAM" id="SSF46785">
    <property type="entry name" value="Winged helix' DNA-binding domain"/>
    <property type="match status" value="1"/>
</dbReference>
<proteinExistence type="predicted"/>
<evidence type="ECO:0000256" key="1">
    <source>
        <dbReference type="ARBA" id="ARBA00022603"/>
    </source>
</evidence>
<evidence type="ECO:0000256" key="4">
    <source>
        <dbReference type="PIRSR" id="PIRSR005739-1"/>
    </source>
</evidence>
<dbReference type="Pfam" id="PF00891">
    <property type="entry name" value="Methyltransf_2"/>
    <property type="match status" value="1"/>
</dbReference>
<dbReference type="Gene3D" id="3.40.50.150">
    <property type="entry name" value="Vaccinia Virus protein VP39"/>
    <property type="match status" value="1"/>
</dbReference>
<keyword evidence="8" id="KW-1185">Reference proteome</keyword>
<feature type="domain" description="O-methyltransferase dimerisation" evidence="6">
    <location>
        <begin position="10"/>
        <end position="85"/>
    </location>
</feature>
<name>A0A5M3VYG1_9ACTN</name>
<dbReference type="SUPFAM" id="SSF53335">
    <property type="entry name" value="S-adenosyl-L-methionine-dependent methyltransferases"/>
    <property type="match status" value="1"/>
</dbReference>
<keyword evidence="3" id="KW-0949">S-adenosyl-L-methionine</keyword>
<dbReference type="PROSITE" id="PS51683">
    <property type="entry name" value="SAM_OMT_II"/>
    <property type="match status" value="1"/>
</dbReference>
<dbReference type="PANTHER" id="PTHR43712:SF2">
    <property type="entry name" value="O-METHYLTRANSFERASE CICE"/>
    <property type="match status" value="1"/>
</dbReference>
<dbReference type="CDD" id="cd02440">
    <property type="entry name" value="AdoMet_MTases"/>
    <property type="match status" value="1"/>
</dbReference>
<dbReference type="InterPro" id="IPR036390">
    <property type="entry name" value="WH_DNA-bd_sf"/>
</dbReference>